<dbReference type="SUPFAM" id="SSF53901">
    <property type="entry name" value="Thiolase-like"/>
    <property type="match status" value="1"/>
</dbReference>
<dbReference type="Proteomes" id="UP000186666">
    <property type="component" value="Unassembled WGS sequence"/>
</dbReference>
<accession>A0ABY1K2J6</accession>
<dbReference type="SUPFAM" id="SSF51735">
    <property type="entry name" value="NAD(P)-binding Rossmann-fold domains"/>
    <property type="match status" value="2"/>
</dbReference>
<dbReference type="InterPro" id="IPR036736">
    <property type="entry name" value="ACP-like_sf"/>
</dbReference>
<dbReference type="Pfam" id="PF22621">
    <property type="entry name" value="CurL-like_PKS_C"/>
    <property type="match status" value="1"/>
</dbReference>
<organism evidence="6 7">
    <name type="scientific">Paenibacillus macquariensis</name>
    <dbReference type="NCBI Taxonomy" id="948756"/>
    <lineage>
        <taxon>Bacteria</taxon>
        <taxon>Bacillati</taxon>
        <taxon>Bacillota</taxon>
        <taxon>Bacilli</taxon>
        <taxon>Bacillales</taxon>
        <taxon>Paenibacillaceae</taxon>
        <taxon>Paenibacillus</taxon>
    </lineage>
</organism>
<reference evidence="6 7" key="1">
    <citation type="submission" date="2017-01" db="EMBL/GenBank/DDBJ databases">
        <authorList>
            <person name="Varghese N."/>
            <person name="Submissions S."/>
        </authorList>
    </citation>
    <scope>NUCLEOTIDE SEQUENCE [LARGE SCALE GENOMIC DNA]</scope>
    <source>
        <strain evidence="6 7">ATCC 23464</strain>
    </source>
</reference>
<proteinExistence type="predicted"/>
<evidence type="ECO:0000256" key="3">
    <source>
        <dbReference type="ARBA" id="ARBA00022679"/>
    </source>
</evidence>
<keyword evidence="3" id="KW-0808">Transferase</keyword>
<keyword evidence="7" id="KW-1185">Reference proteome</keyword>
<dbReference type="InterPro" id="IPR020841">
    <property type="entry name" value="PKS_Beta-ketoAc_synthase_dom"/>
</dbReference>
<dbReference type="InterPro" id="IPR036291">
    <property type="entry name" value="NAD(P)-bd_dom_sf"/>
</dbReference>
<dbReference type="Pfam" id="PF00109">
    <property type="entry name" value="ketoacyl-synt"/>
    <property type="match status" value="1"/>
</dbReference>
<dbReference type="InterPro" id="IPR009081">
    <property type="entry name" value="PP-bd_ACP"/>
</dbReference>
<dbReference type="InterPro" id="IPR014030">
    <property type="entry name" value="Ketoacyl_synth_N"/>
</dbReference>
<evidence type="ECO:0000313" key="6">
    <source>
        <dbReference type="EMBL" id="SIR17271.1"/>
    </source>
</evidence>
<dbReference type="Gene3D" id="3.40.50.720">
    <property type="entry name" value="NAD(P)-binding Rossmann-like Domain"/>
    <property type="match status" value="1"/>
</dbReference>
<keyword evidence="2" id="KW-0597">Phosphoprotein</keyword>
<dbReference type="Gene3D" id="3.40.47.10">
    <property type="match status" value="1"/>
</dbReference>
<dbReference type="InterPro" id="IPR049490">
    <property type="entry name" value="C883_1060-like_KR_N"/>
</dbReference>
<name>A0ABY1K2J6_9BACL</name>
<dbReference type="InterPro" id="IPR016039">
    <property type="entry name" value="Thiolase-like"/>
</dbReference>
<dbReference type="SUPFAM" id="SSF47336">
    <property type="entry name" value="ACP-like"/>
    <property type="match status" value="1"/>
</dbReference>
<sequence length="1334" mass="149817">MKLVQNYLLAQVAAKNLSKMDALPMIKELFENQSKTIKVDDIAIIGMSCRFPGANGTDEFWKNMANEVDSIRDFPENRKQDVDRPIRDYFKGKRHAPDLNYRRGAYLDRVDLFDAQFFNITPVEARCMDPLQRIFLEVTWEAIENAGYSEKELYGSRTGVYVGDTDADYLKLIQEMEPYALPGNTLSVIASRIAYMLNLSSGSHLIDTACSASLAAVHHAIKGLITGDCEMAIAGGLNLTLFPIDEGLADIGIASPDSVARTFDAAANGTVWGEGCGVIILKTLEKAKKDGDYIHAVIKGSSMNSDGRSNGITAPSALAQTELIKEAWRNAGVPPHTVTYFEAHGTGTRLGDPIEIEGISNAFRSYTDERQFCALGAVKTNIGHLDTAAGIAGLIKSVLLLKHKQIPATLHFNEPNPHIAFIDSPVYVNTELIPWETMEDTPRRAGVSAFGIAGTNCHVILEEYEDVGISRSQKELEPVPHLFTLSAKSKESFIQLVDCYRTYLAETDSSFTDICFTSNYGRGHYTYRLAIIVTSLEELQAKLDIFGSTSEAGRDKLKEQGIYYTFLSKRVEKRTVADSDYSVNTVVKEYMLGSEINWEYLYTADQRRRVPLPFYPFSGKRHWFDYVPEQEAVQATIRVQASSQAIDNWFYQMQWVRKPLEPVEQSQTVEGPWLILADDEGIAAAMNDRASTLGKDSILVEAADGFAKVSAFRYRINPASPEDYLTLVAELADCDSLRHLRGIIHLWTCTDIRSSLRSLQDLHASQEKGVLSLFHLLHALKVYEVQQSLDIKIVSNYANLVNKDDTYIFPEKASLWGMMKVAAQEFAEYRFSSIDIETIGRTAEESASEVMRELAPGQHAGDQVVAWRSDVRYTQQLERVELSKLPRKEIKVREEGVYLIAGGVGVVGMETCKYLARRVGVTFVIIHRLPLPSREQWDEVLRNNDNPQAGERIRNLLALEELGSKVCYYAADITDEVAMRKVMNDVKDRFGQVHGVINATMHLEEGRIEQQDRTAILRNMESKIAGTWVLNEVTKDQQLDFVLLFSSFASVLGGAGLSGYAAANAFMDQYVHYQSRRGIEMTAINWSFFEMGATSNQMSDHELSFPISRDEYGLLLDRVFKYQMTQVAIANIRIERLVQALSLLNIQFSSSLTQEWIEPVSSRFDDAPSGQILESYQELKRVMQSNEAIHDSLQRNIELGAKFVAFEELLYATLEPHKEIAESNIRKQFELKVTLHGAEGDSPTERILGQIWGEVLGLEHIDVHTDFFESGDSLMLMSVVTKINERLSVDLPINIFFQEPTVHGLSRWIDEAKGTVFEETDDMDDIPLLPRHFG</sequence>
<dbReference type="Gene3D" id="1.10.1240.100">
    <property type="match status" value="1"/>
</dbReference>
<dbReference type="PANTHER" id="PTHR43775:SF37">
    <property type="entry name" value="SI:DKEY-61P9.11"/>
    <property type="match status" value="1"/>
</dbReference>
<dbReference type="Pfam" id="PF02801">
    <property type="entry name" value="Ketoacyl-synt_C"/>
    <property type="match status" value="1"/>
</dbReference>
<dbReference type="Gene3D" id="1.10.1200.10">
    <property type="entry name" value="ACP-like"/>
    <property type="match status" value="1"/>
</dbReference>
<gene>
    <name evidence="6" type="ORF">SAMN05421578_10825</name>
</gene>
<dbReference type="PROSITE" id="PS50075">
    <property type="entry name" value="CARRIER"/>
    <property type="match status" value="1"/>
</dbReference>
<dbReference type="CDD" id="cd08953">
    <property type="entry name" value="KR_2_SDR_x"/>
    <property type="match status" value="1"/>
</dbReference>
<evidence type="ECO:0000313" key="7">
    <source>
        <dbReference type="Proteomes" id="UP000186666"/>
    </source>
</evidence>
<keyword evidence="1" id="KW-0596">Phosphopantetheine</keyword>
<dbReference type="CDD" id="cd00833">
    <property type="entry name" value="PKS"/>
    <property type="match status" value="1"/>
</dbReference>
<dbReference type="InterPro" id="IPR050091">
    <property type="entry name" value="PKS_NRPS_Biosynth_Enz"/>
</dbReference>
<dbReference type="PANTHER" id="PTHR43775">
    <property type="entry name" value="FATTY ACID SYNTHASE"/>
    <property type="match status" value="1"/>
</dbReference>
<dbReference type="Pfam" id="PF08659">
    <property type="entry name" value="KR"/>
    <property type="match status" value="1"/>
</dbReference>
<evidence type="ECO:0000259" key="4">
    <source>
        <dbReference type="PROSITE" id="PS50075"/>
    </source>
</evidence>
<evidence type="ECO:0000256" key="2">
    <source>
        <dbReference type="ARBA" id="ARBA00022553"/>
    </source>
</evidence>
<dbReference type="InterPro" id="IPR013968">
    <property type="entry name" value="PKS_KR"/>
</dbReference>
<dbReference type="Pfam" id="PF00550">
    <property type="entry name" value="PP-binding"/>
    <property type="match status" value="1"/>
</dbReference>
<evidence type="ECO:0000259" key="5">
    <source>
        <dbReference type="PROSITE" id="PS52004"/>
    </source>
</evidence>
<dbReference type="SMART" id="SM00825">
    <property type="entry name" value="PKS_KS"/>
    <property type="match status" value="1"/>
</dbReference>
<dbReference type="InterPro" id="IPR014031">
    <property type="entry name" value="Ketoacyl_synth_C"/>
</dbReference>
<feature type="domain" description="Ketosynthase family 3 (KS3)" evidence="5">
    <location>
        <begin position="39"/>
        <end position="463"/>
    </location>
</feature>
<dbReference type="SMART" id="SM00822">
    <property type="entry name" value="PKS_KR"/>
    <property type="match status" value="1"/>
</dbReference>
<dbReference type="EMBL" id="FTNK01000008">
    <property type="protein sequence ID" value="SIR17271.1"/>
    <property type="molecule type" value="Genomic_DNA"/>
</dbReference>
<dbReference type="PROSITE" id="PS52004">
    <property type="entry name" value="KS3_2"/>
    <property type="match status" value="1"/>
</dbReference>
<dbReference type="InterPro" id="IPR057326">
    <property type="entry name" value="KR_dom"/>
</dbReference>
<comment type="caution">
    <text evidence="6">The sequence shown here is derived from an EMBL/GenBank/DDBJ whole genome shotgun (WGS) entry which is preliminary data.</text>
</comment>
<feature type="domain" description="Carrier" evidence="4">
    <location>
        <begin position="1239"/>
        <end position="1313"/>
    </location>
</feature>
<evidence type="ECO:0000256" key="1">
    <source>
        <dbReference type="ARBA" id="ARBA00022450"/>
    </source>
</evidence>
<protein>
    <submittedName>
        <fullName evidence="6">Polyketide synthase PksL/surfactin family lipopeptide synthetase A</fullName>
    </submittedName>
</protein>
<dbReference type="RefSeq" id="WP_068579269.1">
    <property type="nucleotide sequence ID" value="NZ_FTNK01000008.1"/>
</dbReference>
<dbReference type="Pfam" id="PF21394">
    <property type="entry name" value="Beta-ketacyl_N"/>
    <property type="match status" value="1"/>
</dbReference>